<evidence type="ECO:0000313" key="1">
    <source>
        <dbReference type="EMBL" id="ADY50775.1"/>
    </source>
</evidence>
<evidence type="ECO:0000313" key="2">
    <source>
        <dbReference type="Proteomes" id="UP000000310"/>
    </source>
</evidence>
<dbReference type="KEGG" id="psn:Pedsa_0189"/>
<dbReference type="RefSeq" id="WP_013631278.1">
    <property type="nucleotide sequence ID" value="NC_015177.1"/>
</dbReference>
<gene>
    <name evidence="1" type="ordered locus">Pedsa_0189</name>
</gene>
<protein>
    <recommendedName>
        <fullName evidence="3">DUF3052 domain-containing protein</fullName>
    </recommendedName>
</protein>
<organism evidence="1 2">
    <name type="scientific">Pseudopedobacter saltans (strain ATCC 51119 / DSM 12145 / JCM 21818 / CCUG 39354 / LMG 10337 / NBRC 100064 / NCIMB 13643)</name>
    <name type="common">Pedobacter saltans</name>
    <dbReference type="NCBI Taxonomy" id="762903"/>
    <lineage>
        <taxon>Bacteria</taxon>
        <taxon>Pseudomonadati</taxon>
        <taxon>Bacteroidota</taxon>
        <taxon>Sphingobacteriia</taxon>
        <taxon>Sphingobacteriales</taxon>
        <taxon>Sphingobacteriaceae</taxon>
        <taxon>Pseudopedobacter</taxon>
    </lineage>
</organism>
<evidence type="ECO:0008006" key="3">
    <source>
        <dbReference type="Google" id="ProtNLM"/>
    </source>
</evidence>
<dbReference type="Pfam" id="PF13376">
    <property type="entry name" value="OmdA"/>
    <property type="match status" value="1"/>
</dbReference>
<sequence length="219" mass="25068">MDQSLIKKLKIKSGQKVFIQNAPLKFLDFINEVEKNFDIVSSEKNQDVIILFAKNSDELYSAIDKLQSDLSATTLFWICYPKKTSGIPTDLEMMSSWKDLEKYGLRPVASIAVDKNWTALQIKPIAAVKVSGSSNESIAKNELGEFIDVKNRIIKLPDYLEALLQPIPEAKNFFDSLSYTNKKEYLIWLLTAKQQKTKDERQKAFVEKLLNKKKNPSEK</sequence>
<dbReference type="AlphaFoldDB" id="F0SDP8"/>
<dbReference type="HOGENOM" id="CLU_1203629_0_0_10"/>
<reference evidence="1 2" key="1">
    <citation type="journal article" date="2011" name="Stand. Genomic Sci.">
        <title>Complete genome sequence of the gliding, heparinolytic Pedobacter saltans type strain (113).</title>
        <authorList>
            <person name="Liolios K."/>
            <person name="Sikorski J."/>
            <person name="Lu M."/>
            <person name="Nolan M."/>
            <person name="Lapidus A."/>
            <person name="Lucas S."/>
            <person name="Hammon N."/>
            <person name="Deshpande S."/>
            <person name="Cheng J.F."/>
            <person name="Tapia R."/>
            <person name="Han C."/>
            <person name="Goodwin L."/>
            <person name="Pitluck S."/>
            <person name="Huntemann M."/>
            <person name="Ivanova N."/>
            <person name="Pagani I."/>
            <person name="Mavromatis K."/>
            <person name="Ovchinikova G."/>
            <person name="Pati A."/>
            <person name="Chen A."/>
            <person name="Palaniappan K."/>
            <person name="Land M."/>
            <person name="Hauser L."/>
            <person name="Brambilla E.M."/>
            <person name="Kotsyurbenko O."/>
            <person name="Rohde M."/>
            <person name="Tindall B.J."/>
            <person name="Abt B."/>
            <person name="Goker M."/>
            <person name="Detter J.C."/>
            <person name="Woyke T."/>
            <person name="Bristow J."/>
            <person name="Eisen J.A."/>
            <person name="Markowitz V."/>
            <person name="Hugenholtz P."/>
            <person name="Klenk H.P."/>
            <person name="Kyrpides N.C."/>
        </authorList>
    </citation>
    <scope>NUCLEOTIDE SEQUENCE [LARGE SCALE GENOMIC DNA]</scope>
    <source>
        <strain evidence="2">ATCC 51119 / DSM 12145 / JCM 21818 / LMG 10337 / NBRC 100064 / NCIMB 13643</strain>
    </source>
</reference>
<reference evidence="2" key="2">
    <citation type="submission" date="2011-02" db="EMBL/GenBank/DDBJ databases">
        <title>The complete genome of Pedobacter saltans DSM 12145.</title>
        <authorList>
            <consortium name="US DOE Joint Genome Institute (JGI-PGF)"/>
            <person name="Lucas S."/>
            <person name="Copeland A."/>
            <person name="Lapidus A."/>
            <person name="Bruce D."/>
            <person name="Goodwin L."/>
            <person name="Pitluck S."/>
            <person name="Kyrpides N."/>
            <person name="Mavromatis K."/>
            <person name="Pagani I."/>
            <person name="Ivanova N."/>
            <person name="Ovchinnikova G."/>
            <person name="Lu M."/>
            <person name="Detter J.C."/>
            <person name="Han C."/>
            <person name="Land M."/>
            <person name="Hauser L."/>
            <person name="Markowitz V."/>
            <person name="Cheng J.-F."/>
            <person name="Hugenholtz P."/>
            <person name="Woyke T."/>
            <person name="Wu D."/>
            <person name="Tindall B."/>
            <person name="Pomrenke H.G."/>
            <person name="Brambilla E."/>
            <person name="Klenk H.-P."/>
            <person name="Eisen J.A."/>
        </authorList>
    </citation>
    <scope>NUCLEOTIDE SEQUENCE [LARGE SCALE GENOMIC DNA]</scope>
    <source>
        <strain evidence="2">ATCC 51119 / DSM 12145 / JCM 21818 / LMG 10337 / NBRC 100064 / NCIMB 13643</strain>
    </source>
</reference>
<dbReference type="Proteomes" id="UP000000310">
    <property type="component" value="Chromosome"/>
</dbReference>
<proteinExistence type="predicted"/>
<name>F0SDP8_PSESL</name>
<keyword evidence="2" id="KW-1185">Reference proteome</keyword>
<dbReference type="STRING" id="762903.Pedsa_0189"/>
<dbReference type="OrthoDB" id="9800461at2"/>
<dbReference type="EMBL" id="CP002545">
    <property type="protein sequence ID" value="ADY50775.1"/>
    <property type="molecule type" value="Genomic_DNA"/>
</dbReference>
<dbReference type="eggNOG" id="COG4430">
    <property type="taxonomic scope" value="Bacteria"/>
</dbReference>
<accession>F0SDP8</accession>